<protein>
    <submittedName>
        <fullName evidence="2">Uncharacterized protein</fullName>
    </submittedName>
</protein>
<name>A0A672GZG6_SALFA</name>
<feature type="region of interest" description="Disordered" evidence="1">
    <location>
        <begin position="1"/>
        <end position="32"/>
    </location>
</feature>
<reference evidence="2" key="3">
    <citation type="submission" date="2025-09" db="UniProtKB">
        <authorList>
            <consortium name="Ensembl"/>
        </authorList>
    </citation>
    <scope>IDENTIFICATION</scope>
</reference>
<reference evidence="2" key="1">
    <citation type="submission" date="2019-06" db="EMBL/GenBank/DDBJ databases">
        <authorList>
            <consortium name="Wellcome Sanger Institute Data Sharing"/>
        </authorList>
    </citation>
    <scope>NUCLEOTIDE SEQUENCE [LARGE SCALE GENOMIC DNA]</scope>
</reference>
<dbReference type="Proteomes" id="UP000472267">
    <property type="component" value="Chromosome 10"/>
</dbReference>
<dbReference type="Ensembl" id="ENSSFAT00005023414.1">
    <property type="protein sequence ID" value="ENSSFAP00005022480.1"/>
    <property type="gene ID" value="ENSSFAG00005011675.1"/>
</dbReference>
<proteinExistence type="predicted"/>
<accession>A0A672GZG6</accession>
<keyword evidence="3" id="KW-1185">Reference proteome</keyword>
<evidence type="ECO:0000313" key="2">
    <source>
        <dbReference type="Ensembl" id="ENSSFAP00005022480.1"/>
    </source>
</evidence>
<reference evidence="2" key="2">
    <citation type="submission" date="2025-08" db="UniProtKB">
        <authorList>
            <consortium name="Ensembl"/>
        </authorList>
    </citation>
    <scope>IDENTIFICATION</scope>
</reference>
<dbReference type="InParanoid" id="A0A672GZG6"/>
<feature type="compositionally biased region" description="Polar residues" evidence="1">
    <location>
        <begin position="90"/>
        <end position="100"/>
    </location>
</feature>
<organism evidence="2 3">
    <name type="scientific">Salarias fasciatus</name>
    <name type="common">Jewelled blenny</name>
    <name type="synonym">Blennius fasciatus</name>
    <dbReference type="NCBI Taxonomy" id="181472"/>
    <lineage>
        <taxon>Eukaryota</taxon>
        <taxon>Metazoa</taxon>
        <taxon>Chordata</taxon>
        <taxon>Craniata</taxon>
        <taxon>Vertebrata</taxon>
        <taxon>Euteleostomi</taxon>
        <taxon>Actinopterygii</taxon>
        <taxon>Neopterygii</taxon>
        <taxon>Teleostei</taxon>
        <taxon>Neoteleostei</taxon>
        <taxon>Acanthomorphata</taxon>
        <taxon>Ovalentaria</taxon>
        <taxon>Blenniimorphae</taxon>
        <taxon>Blenniiformes</taxon>
        <taxon>Blennioidei</taxon>
        <taxon>Blenniidae</taxon>
        <taxon>Salariinae</taxon>
        <taxon>Salarias</taxon>
    </lineage>
</organism>
<evidence type="ECO:0000256" key="1">
    <source>
        <dbReference type="SAM" id="MobiDB-lite"/>
    </source>
</evidence>
<sequence length="119" mass="12224">VDSAVRGTSAGLSADKRHTSPGSLTPVGPRQAGLPSCISTPAGLTSISVIHVNLPHLQTLLPVKRDRCWQTTPPQQTWSPFIKGGCRGTQAGTSGDNSLSVGEPSPAAHTALAAAQQHL</sequence>
<evidence type="ECO:0000313" key="3">
    <source>
        <dbReference type="Proteomes" id="UP000472267"/>
    </source>
</evidence>
<dbReference type="AlphaFoldDB" id="A0A672GZG6"/>
<feature type="region of interest" description="Disordered" evidence="1">
    <location>
        <begin position="72"/>
        <end position="105"/>
    </location>
</feature>